<proteinExistence type="predicted"/>
<dbReference type="RefSeq" id="WP_092639845.1">
    <property type="nucleotide sequence ID" value="NZ_FNID01000014.1"/>
</dbReference>
<protein>
    <recommendedName>
        <fullName evidence="4">Foldase protein PrsA</fullName>
    </recommendedName>
</protein>
<evidence type="ECO:0000313" key="3">
    <source>
        <dbReference type="Proteomes" id="UP000199182"/>
    </source>
</evidence>
<dbReference type="STRING" id="258515.SAMN05192585_11453"/>
<dbReference type="PROSITE" id="PS51257">
    <property type="entry name" value="PROKAR_LIPOPROTEIN"/>
    <property type="match status" value="1"/>
</dbReference>
<sequence length="339" mass="37597">MKKVIRFISLALSAMMMFALTACAGANAKWVVTVDGVQIPTGLYLYYQFSAYQQAASKITDTKTDVLKQKIEDQDAKVWIYNKTIEQCKRKVAIEREFEKLGLALTAEDQASIDQSTEYAISLYGTVYEKNGIGKETLKSAITVEQKNTAIFDKYYGKGGLEEVKEETLKDYFVNNYAIIYAFGTSVSGADDATKTKTKTAANNALASVKSGKKITEAAAAFNKEINPKYEVTANDTDDNYKMIVKKDDSNYPQTLRDAVFAAKNDEPFIFDKEDYVFVAVRKDTKSDTAEFEKVKSSILSALKGTELSDKITALGKDLPVTEDKAAISYFSPNNIKQA</sequence>
<keyword evidence="1" id="KW-0732">Signal</keyword>
<gene>
    <name evidence="2" type="ORF">SAMN05192585_11453</name>
</gene>
<evidence type="ECO:0000313" key="2">
    <source>
        <dbReference type="EMBL" id="SDN25214.1"/>
    </source>
</evidence>
<dbReference type="AlphaFoldDB" id="A0A1G9ZVT1"/>
<organism evidence="2 3">
    <name type="scientific">Acetanaerobacterium elongatum</name>
    <dbReference type="NCBI Taxonomy" id="258515"/>
    <lineage>
        <taxon>Bacteria</taxon>
        <taxon>Bacillati</taxon>
        <taxon>Bacillota</taxon>
        <taxon>Clostridia</taxon>
        <taxon>Eubacteriales</taxon>
        <taxon>Oscillospiraceae</taxon>
        <taxon>Acetanaerobacterium</taxon>
    </lineage>
</organism>
<accession>A0A1G9ZVT1</accession>
<dbReference type="EMBL" id="FNID01000014">
    <property type="protein sequence ID" value="SDN25214.1"/>
    <property type="molecule type" value="Genomic_DNA"/>
</dbReference>
<evidence type="ECO:0000256" key="1">
    <source>
        <dbReference type="SAM" id="SignalP"/>
    </source>
</evidence>
<name>A0A1G9ZVT1_9FIRM</name>
<keyword evidence="3" id="KW-1185">Reference proteome</keyword>
<evidence type="ECO:0008006" key="4">
    <source>
        <dbReference type="Google" id="ProtNLM"/>
    </source>
</evidence>
<dbReference type="Proteomes" id="UP000199182">
    <property type="component" value="Unassembled WGS sequence"/>
</dbReference>
<feature type="signal peptide" evidence="1">
    <location>
        <begin position="1"/>
        <end position="24"/>
    </location>
</feature>
<feature type="chain" id="PRO_5011615454" description="Foldase protein PrsA" evidence="1">
    <location>
        <begin position="25"/>
        <end position="339"/>
    </location>
</feature>
<dbReference type="OrthoDB" id="1852469at2"/>
<reference evidence="2 3" key="1">
    <citation type="submission" date="2016-10" db="EMBL/GenBank/DDBJ databases">
        <authorList>
            <person name="de Groot N.N."/>
        </authorList>
    </citation>
    <scope>NUCLEOTIDE SEQUENCE [LARGE SCALE GENOMIC DNA]</scope>
    <source>
        <strain evidence="2 3">CGMCC 1.5012</strain>
    </source>
</reference>